<protein>
    <submittedName>
        <fullName evidence="1">Uncharacterized protein</fullName>
    </submittedName>
</protein>
<accession>A0A1V0S9V0</accession>
<sequence>MKYNYVPDLFFNIAVIKDFNKTLSKQITIYLPTDIQKYDLSSILIKIEQINDEYLITSPFGNDKFRINNHNIILENINNFKCGLDTIIDNSKTKYVVFLFQEKETYYTHGTFIICDVGTKHIYRYENFFPLLNGIGNMFDIYMTKLYENRYHPPISKHYKIRLTANESEYDKLSYRCRNLGLCRVRSYYDIFRLNDTNNDFDINNDHKKNYISKLSHNHNTFCNFAKKLLKIEMNTIMQFKNHSFNHIDYKTFLTDILNFKIVNRNITLEGCNYDIKYITKDNIMDFINKN</sequence>
<organism evidence="1">
    <name type="scientific">Catovirus CTV1</name>
    <dbReference type="NCBI Taxonomy" id="1977631"/>
    <lineage>
        <taxon>Viruses</taxon>
        <taxon>Varidnaviria</taxon>
        <taxon>Bamfordvirae</taxon>
        <taxon>Nucleocytoviricota</taxon>
        <taxon>Megaviricetes</taxon>
        <taxon>Imitervirales</taxon>
        <taxon>Mimiviridae</taxon>
        <taxon>Klosneuvirinae</taxon>
        <taxon>Catovirus</taxon>
    </lineage>
</organism>
<reference evidence="1" key="1">
    <citation type="journal article" date="2017" name="Science">
        <title>Giant viruses with an expanded complement of translation system components.</title>
        <authorList>
            <person name="Schulz F."/>
            <person name="Yutin N."/>
            <person name="Ivanova N.N."/>
            <person name="Ortega D.R."/>
            <person name="Lee T.K."/>
            <person name="Vierheilig J."/>
            <person name="Daims H."/>
            <person name="Horn M."/>
            <person name="Wagner M."/>
            <person name="Jensen G.J."/>
            <person name="Kyrpides N.C."/>
            <person name="Koonin E.V."/>
            <person name="Woyke T."/>
        </authorList>
    </citation>
    <scope>NUCLEOTIDE SEQUENCE</scope>
    <source>
        <strain evidence="1">CTV1</strain>
    </source>
</reference>
<name>A0A1V0S9V0_9VIRU</name>
<gene>
    <name evidence="1" type="ORF">Catovirus_1_478</name>
</gene>
<dbReference type="EMBL" id="KY684083">
    <property type="protein sequence ID" value="ARF08428.1"/>
    <property type="molecule type" value="Genomic_DNA"/>
</dbReference>
<evidence type="ECO:0000313" key="1">
    <source>
        <dbReference type="EMBL" id="ARF08428.1"/>
    </source>
</evidence>
<proteinExistence type="predicted"/>